<dbReference type="EMBL" id="BAABHS010000010">
    <property type="protein sequence ID" value="GAA4965659.1"/>
    <property type="molecule type" value="Genomic_DNA"/>
</dbReference>
<evidence type="ECO:0000256" key="6">
    <source>
        <dbReference type="ARBA" id="ARBA00022723"/>
    </source>
</evidence>
<evidence type="ECO:0000313" key="17">
    <source>
        <dbReference type="EMBL" id="GAA4965659.1"/>
    </source>
</evidence>
<evidence type="ECO:0000256" key="7">
    <source>
        <dbReference type="ARBA" id="ARBA00022737"/>
    </source>
</evidence>
<feature type="transmembrane region" description="Helical" evidence="14">
    <location>
        <begin position="47"/>
        <end position="67"/>
    </location>
</feature>
<feature type="transmembrane region" description="Helical" evidence="14">
    <location>
        <begin position="109"/>
        <end position="132"/>
    </location>
</feature>
<evidence type="ECO:0000256" key="1">
    <source>
        <dbReference type="ARBA" id="ARBA00004651"/>
    </source>
</evidence>
<keyword evidence="9 14" id="KW-0862">Zinc</keyword>
<evidence type="ECO:0000256" key="13">
    <source>
        <dbReference type="ARBA" id="ARBA00023136"/>
    </source>
</evidence>
<dbReference type="Pfam" id="PF00571">
    <property type="entry name" value="CBS"/>
    <property type="match status" value="2"/>
</dbReference>
<evidence type="ECO:0000256" key="4">
    <source>
        <dbReference type="ARBA" id="ARBA00022670"/>
    </source>
</evidence>
<feature type="domain" description="CBS" evidence="16">
    <location>
        <begin position="252"/>
        <end position="310"/>
    </location>
</feature>
<keyword evidence="18" id="KW-1185">Reference proteome</keyword>
<organism evidence="17 18">
    <name type="scientific">Yinghuangia aomiensis</name>
    <dbReference type="NCBI Taxonomy" id="676205"/>
    <lineage>
        <taxon>Bacteria</taxon>
        <taxon>Bacillati</taxon>
        <taxon>Actinomycetota</taxon>
        <taxon>Actinomycetes</taxon>
        <taxon>Kitasatosporales</taxon>
        <taxon>Streptomycetaceae</taxon>
        <taxon>Yinghuangia</taxon>
    </lineage>
</organism>
<keyword evidence="13 14" id="KW-0472">Membrane</keyword>
<proteinExistence type="inferred from homology"/>
<gene>
    <name evidence="17" type="ORF">GCM10023205_32540</name>
</gene>
<dbReference type="Proteomes" id="UP001500466">
    <property type="component" value="Unassembled WGS sequence"/>
</dbReference>
<feature type="transmembrane region" description="Helical" evidence="14">
    <location>
        <begin position="192"/>
        <end position="210"/>
    </location>
</feature>
<dbReference type="InterPro" id="IPR046342">
    <property type="entry name" value="CBS_dom_sf"/>
</dbReference>
<dbReference type="Pfam" id="PF02163">
    <property type="entry name" value="Peptidase_M50"/>
    <property type="match status" value="2"/>
</dbReference>
<keyword evidence="5 14" id="KW-0812">Transmembrane</keyword>
<dbReference type="PANTHER" id="PTHR39188:SF3">
    <property type="entry name" value="STAGE IV SPORULATION PROTEIN FB"/>
    <property type="match status" value="1"/>
</dbReference>
<sequence length="379" mass="39451">MRQSVRLGSIRGVPVGAHWSTVAIFGLIVALLATRILPAAAGNPSPVVAWAVAIPTGALFLASLLAHEAAHAVVARRHGMRVKSVTLWLLGGVAELEEEPPDWRTDLRVALAGPATSFAAGAAGVGLAYAAAAADLPDVLALALLWTGGTNLLLAVFNLLPGAPLDGGRVLRAVMWRRTGERDRAARAAARAGRILGAVFIGGGAFLVLTGVTADGLWFMLIGWFVVGAAAGEEARSTLGRGLEGLLVRDVMTSAPDTVGSWTTVADCAERLVTGSRQSVFPVVGFDGQPVGVVTLRMLATVPARLRADTRVEALARPVHRLLAPDEPADQVLTALTSGSHAALVLDDGRLVGMVTHDDIARLQHHAALRGRPTEPPRP</sequence>
<dbReference type="InterPro" id="IPR000644">
    <property type="entry name" value="CBS_dom"/>
</dbReference>
<evidence type="ECO:0000256" key="15">
    <source>
        <dbReference type="PROSITE-ProRule" id="PRU00703"/>
    </source>
</evidence>
<feature type="domain" description="CBS" evidence="16">
    <location>
        <begin position="315"/>
        <end position="374"/>
    </location>
</feature>
<evidence type="ECO:0000256" key="10">
    <source>
        <dbReference type="ARBA" id="ARBA00022989"/>
    </source>
</evidence>
<comment type="similarity">
    <text evidence="2 14">Belongs to the peptidase M50B family.</text>
</comment>
<dbReference type="PROSITE" id="PS51371">
    <property type="entry name" value="CBS"/>
    <property type="match status" value="2"/>
</dbReference>
<evidence type="ECO:0000256" key="11">
    <source>
        <dbReference type="ARBA" id="ARBA00023049"/>
    </source>
</evidence>
<keyword evidence="7" id="KW-0677">Repeat</keyword>
<evidence type="ECO:0000256" key="12">
    <source>
        <dbReference type="ARBA" id="ARBA00023122"/>
    </source>
</evidence>
<feature type="transmembrane region" description="Helical" evidence="14">
    <location>
        <begin position="21"/>
        <end position="41"/>
    </location>
</feature>
<keyword evidence="6 14" id="KW-0479">Metal-binding</keyword>
<comment type="cofactor">
    <cofactor evidence="14">
        <name>Zn(2+)</name>
        <dbReference type="ChEBI" id="CHEBI:29105"/>
    </cofactor>
    <text evidence="14">Binds 1 zinc ion per subunit.</text>
</comment>
<keyword evidence="10 14" id="KW-1133">Transmembrane helix</keyword>
<keyword evidence="4 14" id="KW-0645">Protease</keyword>
<dbReference type="InterPro" id="IPR016483">
    <property type="entry name" value="UCP006404_Pept_M50_CBS"/>
</dbReference>
<dbReference type="RefSeq" id="WP_345676192.1">
    <property type="nucleotide sequence ID" value="NZ_BAABHS010000010.1"/>
</dbReference>
<evidence type="ECO:0000256" key="14">
    <source>
        <dbReference type="PIRNR" id="PIRNR006404"/>
    </source>
</evidence>
<dbReference type="GO" id="GO:0006508">
    <property type="term" value="P:proteolysis"/>
    <property type="evidence" value="ECO:0007669"/>
    <property type="project" value="UniProtKB-KW"/>
</dbReference>
<keyword evidence="8 14" id="KW-0378">Hydrolase</keyword>
<evidence type="ECO:0000256" key="3">
    <source>
        <dbReference type="ARBA" id="ARBA00022475"/>
    </source>
</evidence>
<accession>A0ABP9HAF7</accession>
<evidence type="ECO:0000256" key="2">
    <source>
        <dbReference type="ARBA" id="ARBA00007931"/>
    </source>
</evidence>
<comment type="caution">
    <text evidence="17">The sequence shown here is derived from an EMBL/GenBank/DDBJ whole genome shotgun (WGS) entry which is preliminary data.</text>
</comment>
<evidence type="ECO:0000256" key="8">
    <source>
        <dbReference type="ARBA" id="ARBA00022801"/>
    </source>
</evidence>
<protein>
    <recommendedName>
        <fullName evidence="14">Zinc metalloprotease</fullName>
    </recommendedName>
</protein>
<reference evidence="18" key="1">
    <citation type="journal article" date="2019" name="Int. J. Syst. Evol. Microbiol.">
        <title>The Global Catalogue of Microorganisms (GCM) 10K type strain sequencing project: providing services to taxonomists for standard genome sequencing and annotation.</title>
        <authorList>
            <consortium name="The Broad Institute Genomics Platform"/>
            <consortium name="The Broad Institute Genome Sequencing Center for Infectious Disease"/>
            <person name="Wu L."/>
            <person name="Ma J."/>
        </authorList>
    </citation>
    <scope>NUCLEOTIDE SEQUENCE [LARGE SCALE GENOMIC DNA]</scope>
    <source>
        <strain evidence="18">JCM 17986</strain>
    </source>
</reference>
<evidence type="ECO:0000256" key="9">
    <source>
        <dbReference type="ARBA" id="ARBA00022833"/>
    </source>
</evidence>
<evidence type="ECO:0000256" key="5">
    <source>
        <dbReference type="ARBA" id="ARBA00022692"/>
    </source>
</evidence>
<evidence type="ECO:0000313" key="18">
    <source>
        <dbReference type="Proteomes" id="UP001500466"/>
    </source>
</evidence>
<evidence type="ECO:0000259" key="16">
    <source>
        <dbReference type="PROSITE" id="PS51371"/>
    </source>
</evidence>
<feature type="transmembrane region" description="Helical" evidence="14">
    <location>
        <begin position="152"/>
        <end position="171"/>
    </location>
</feature>
<dbReference type="SUPFAM" id="SSF54631">
    <property type="entry name" value="CBS-domain pair"/>
    <property type="match status" value="1"/>
</dbReference>
<keyword evidence="12 15" id="KW-0129">CBS domain</keyword>
<keyword evidence="11 14" id="KW-0482">Metalloprotease</keyword>
<dbReference type="GO" id="GO:0008233">
    <property type="term" value="F:peptidase activity"/>
    <property type="evidence" value="ECO:0007669"/>
    <property type="project" value="UniProtKB-KW"/>
</dbReference>
<comment type="subcellular location">
    <subcellularLocation>
        <location evidence="1 14">Cell membrane</location>
        <topology evidence="1 14">Multi-pass membrane protein</topology>
    </subcellularLocation>
</comment>
<name>A0ABP9HAF7_9ACTN</name>
<keyword evidence="3 14" id="KW-1003">Cell membrane</keyword>
<dbReference type="PIRSF" id="PIRSF006404">
    <property type="entry name" value="UCP006404_Pept_M50_CBS"/>
    <property type="match status" value="1"/>
</dbReference>
<dbReference type="PANTHER" id="PTHR39188">
    <property type="entry name" value="MEMBRANE-ASSOCIATED ZINC METALLOPROTEASE M50B"/>
    <property type="match status" value="1"/>
</dbReference>
<dbReference type="Gene3D" id="3.10.580.10">
    <property type="entry name" value="CBS-domain"/>
    <property type="match status" value="1"/>
</dbReference>
<dbReference type="InterPro" id="IPR008915">
    <property type="entry name" value="Peptidase_M50"/>
</dbReference>